<evidence type="ECO:0000256" key="9">
    <source>
        <dbReference type="ARBA" id="ARBA00023136"/>
    </source>
</evidence>
<dbReference type="Proteomes" id="UP000002279">
    <property type="component" value="Chromosome 14"/>
</dbReference>
<feature type="domain" description="Calponin-homology (CH)" evidence="16">
    <location>
        <begin position="40"/>
        <end position="147"/>
    </location>
</feature>
<dbReference type="Gene3D" id="1.10.418.10">
    <property type="entry name" value="Calponin-like domain"/>
    <property type="match status" value="2"/>
</dbReference>
<feature type="region of interest" description="Disordered" evidence="15">
    <location>
        <begin position="1"/>
        <end position="22"/>
    </location>
</feature>
<comment type="similarity">
    <text evidence="3">Belongs to the parvin family.</text>
</comment>
<dbReference type="AlphaFoldDB" id="A0A6I8N7Z1"/>
<keyword evidence="5" id="KW-0963">Cytoplasm</keyword>
<dbReference type="GeneTree" id="ENSGT00950000183194"/>
<comment type="function">
    <text evidence="12">Plays a role with ILK in promoting the cell adhesion and spreading of leukocytes.</text>
</comment>
<dbReference type="CTD" id="64098"/>
<evidence type="ECO:0000256" key="3">
    <source>
        <dbReference type="ARBA" id="ARBA00005666"/>
    </source>
</evidence>
<evidence type="ECO:0000256" key="14">
    <source>
        <dbReference type="ARBA" id="ARBA00073552"/>
    </source>
</evidence>
<organism evidence="17 18">
    <name type="scientific">Ornithorhynchus anatinus</name>
    <name type="common">Duckbill platypus</name>
    <dbReference type="NCBI Taxonomy" id="9258"/>
    <lineage>
        <taxon>Eukaryota</taxon>
        <taxon>Metazoa</taxon>
        <taxon>Chordata</taxon>
        <taxon>Craniata</taxon>
        <taxon>Vertebrata</taxon>
        <taxon>Euteleostomi</taxon>
        <taxon>Mammalia</taxon>
        <taxon>Monotremata</taxon>
        <taxon>Ornithorhynchidae</taxon>
        <taxon>Ornithorhynchus</taxon>
    </lineage>
</organism>
<dbReference type="SUPFAM" id="SSF47576">
    <property type="entry name" value="Calponin-homology domain, CH-domain"/>
    <property type="match status" value="1"/>
</dbReference>
<dbReference type="FunFam" id="1.10.418.10:FF:000011">
    <property type="entry name" value="Parvin, beta"/>
    <property type="match status" value="1"/>
</dbReference>
<keyword evidence="18" id="KW-1185">Reference proteome</keyword>
<dbReference type="RefSeq" id="XP_028934367.1">
    <property type="nucleotide sequence ID" value="XM_029078534.2"/>
</dbReference>
<dbReference type="GO" id="GO:0015629">
    <property type="term" value="C:actin cytoskeleton"/>
    <property type="evidence" value="ECO:0000318"/>
    <property type="project" value="GO_Central"/>
</dbReference>
<dbReference type="InParanoid" id="A0A6I8N7Z1"/>
<dbReference type="OMA" id="SEHIVVQ"/>
<keyword evidence="4" id="KW-1003">Cell membrane</keyword>
<evidence type="ECO:0000256" key="10">
    <source>
        <dbReference type="ARBA" id="ARBA00023203"/>
    </source>
</evidence>
<dbReference type="OrthoDB" id="2099265at2759"/>
<dbReference type="GO" id="GO:0034446">
    <property type="term" value="P:substrate adhesion-dependent cell spreading"/>
    <property type="evidence" value="ECO:0000318"/>
    <property type="project" value="GO_Central"/>
</dbReference>
<name>A0A6I8N7Z1_ORNAN</name>
<evidence type="ECO:0000256" key="4">
    <source>
        <dbReference type="ARBA" id="ARBA00022475"/>
    </source>
</evidence>
<dbReference type="GO" id="GO:0005886">
    <property type="term" value="C:plasma membrane"/>
    <property type="evidence" value="ECO:0007669"/>
    <property type="project" value="UniProtKB-SubCell"/>
</dbReference>
<keyword evidence="7" id="KW-0130">Cell adhesion</keyword>
<dbReference type="KEGG" id="oaa:103168219"/>
<reference evidence="17" key="3">
    <citation type="submission" date="2025-09" db="UniProtKB">
        <authorList>
            <consortium name="Ensembl"/>
        </authorList>
    </citation>
    <scope>IDENTIFICATION</scope>
    <source>
        <strain evidence="17">Glennie</strain>
    </source>
</reference>
<evidence type="ECO:0000256" key="1">
    <source>
        <dbReference type="ARBA" id="ARBA00004245"/>
    </source>
</evidence>
<dbReference type="Bgee" id="ENSOANG00000050082">
    <property type="expression patterns" value="Expressed in liver and 6 other cell types or tissues"/>
</dbReference>
<dbReference type="GO" id="GO:0030031">
    <property type="term" value="P:cell projection assembly"/>
    <property type="evidence" value="ECO:0000318"/>
    <property type="project" value="GO_Central"/>
</dbReference>
<evidence type="ECO:0000256" key="2">
    <source>
        <dbReference type="ARBA" id="ARBA00004413"/>
    </source>
</evidence>
<dbReference type="PIRSF" id="PIRSF039131">
    <property type="entry name" value="Parvin"/>
    <property type="match status" value="1"/>
</dbReference>
<keyword evidence="9" id="KW-0472">Membrane</keyword>
<dbReference type="GO" id="GO:0003779">
    <property type="term" value="F:actin binding"/>
    <property type="evidence" value="ECO:0000318"/>
    <property type="project" value="GO_Central"/>
</dbReference>
<evidence type="ECO:0000256" key="8">
    <source>
        <dbReference type="ARBA" id="ARBA00022990"/>
    </source>
</evidence>
<dbReference type="GO" id="GO:0005925">
    <property type="term" value="C:focal adhesion"/>
    <property type="evidence" value="ECO:0000318"/>
    <property type="project" value="GO_Central"/>
</dbReference>
<dbReference type="InterPro" id="IPR036872">
    <property type="entry name" value="CH_dom_sf"/>
</dbReference>
<feature type="domain" description="Calponin-homology (CH)" evidence="16">
    <location>
        <begin position="207"/>
        <end position="314"/>
    </location>
</feature>
<evidence type="ECO:0000256" key="12">
    <source>
        <dbReference type="ARBA" id="ARBA00057182"/>
    </source>
</evidence>
<dbReference type="FunFam" id="1.10.418.10:FF:000064">
    <property type="entry name" value="Parvin, gamma"/>
    <property type="match status" value="1"/>
</dbReference>
<evidence type="ECO:0000256" key="11">
    <source>
        <dbReference type="ARBA" id="ARBA00023212"/>
    </source>
</evidence>
<evidence type="ECO:0000259" key="16">
    <source>
        <dbReference type="PROSITE" id="PS50021"/>
    </source>
</evidence>
<evidence type="ECO:0000256" key="6">
    <source>
        <dbReference type="ARBA" id="ARBA00022737"/>
    </source>
</evidence>
<keyword evidence="10" id="KW-0009">Actin-binding</keyword>
<reference evidence="17 18" key="1">
    <citation type="journal article" date="2008" name="Nature">
        <title>Genome analysis of the platypus reveals unique signatures of evolution.</title>
        <authorList>
            <person name="Warren W.C."/>
            <person name="Hillier L.W."/>
            <person name="Marshall Graves J.A."/>
            <person name="Birney E."/>
            <person name="Ponting C.P."/>
            <person name="Grutzner F."/>
            <person name="Belov K."/>
            <person name="Miller W."/>
            <person name="Clarke L."/>
            <person name="Chinwalla A.T."/>
            <person name="Yang S.P."/>
            <person name="Heger A."/>
            <person name="Locke D.P."/>
            <person name="Miethke P."/>
            <person name="Waters P.D."/>
            <person name="Veyrunes F."/>
            <person name="Fulton L."/>
            <person name="Fulton B."/>
            <person name="Graves T."/>
            <person name="Wallis J."/>
            <person name="Puente X.S."/>
            <person name="Lopez-Otin C."/>
            <person name="Ordonez G.R."/>
            <person name="Eichler E.E."/>
            <person name="Chen L."/>
            <person name="Cheng Z."/>
            <person name="Deakin J.E."/>
            <person name="Alsop A."/>
            <person name="Thompson K."/>
            <person name="Kirby P."/>
            <person name="Papenfuss A.T."/>
            <person name="Wakefield M.J."/>
            <person name="Olender T."/>
            <person name="Lancet D."/>
            <person name="Huttley G.A."/>
            <person name="Smit A.F."/>
            <person name="Pask A."/>
            <person name="Temple-Smith P."/>
            <person name="Batzer M.A."/>
            <person name="Walker J.A."/>
            <person name="Konkel M.K."/>
            <person name="Harris R.S."/>
            <person name="Whittington C.M."/>
            <person name="Wong E.S."/>
            <person name="Gemmell N.J."/>
            <person name="Buschiazzo E."/>
            <person name="Vargas Jentzsch I.M."/>
            <person name="Merkel A."/>
            <person name="Schmitz J."/>
            <person name="Zemann A."/>
            <person name="Churakov G."/>
            <person name="Kriegs J.O."/>
            <person name="Brosius J."/>
            <person name="Murchison E.P."/>
            <person name="Sachidanandam R."/>
            <person name="Smith C."/>
            <person name="Hannon G.J."/>
            <person name="Tsend-Ayush E."/>
            <person name="McMillan D."/>
            <person name="Attenborough R."/>
            <person name="Rens W."/>
            <person name="Ferguson-Smith M."/>
            <person name="Lefevre C.M."/>
            <person name="Sharp J.A."/>
            <person name="Nicholas K.R."/>
            <person name="Ray D.A."/>
            <person name="Kube M."/>
            <person name="Reinhardt R."/>
            <person name="Pringle T.H."/>
            <person name="Taylor J."/>
            <person name="Jones R.C."/>
            <person name="Nixon B."/>
            <person name="Dacheux J.L."/>
            <person name="Niwa H."/>
            <person name="Sekita Y."/>
            <person name="Huang X."/>
            <person name="Stark A."/>
            <person name="Kheradpour P."/>
            <person name="Kellis M."/>
            <person name="Flicek P."/>
            <person name="Chen Y."/>
            <person name="Webber C."/>
            <person name="Hardison R."/>
            <person name="Nelson J."/>
            <person name="Hallsworth-Pepin K."/>
            <person name="Delehaunty K."/>
            <person name="Markovic C."/>
            <person name="Minx P."/>
            <person name="Feng Y."/>
            <person name="Kremitzki C."/>
            <person name="Mitreva M."/>
            <person name="Glasscock J."/>
            <person name="Wylie T."/>
            <person name="Wohldmann P."/>
            <person name="Thiru P."/>
            <person name="Nhan M.N."/>
            <person name="Pohl C.S."/>
            <person name="Smith S.M."/>
            <person name="Hou S."/>
            <person name="Nefedov M."/>
            <person name="de Jong P.J."/>
            <person name="Renfree M.B."/>
            <person name="Mardis E.R."/>
            <person name="Wilson R.K."/>
        </authorList>
    </citation>
    <scope>NUCLEOTIDE SEQUENCE [LARGE SCALE GENOMIC DNA]</scope>
    <source>
        <strain evidence="17 18">Glennie</strain>
    </source>
</reference>
<comment type="subunit">
    <text evidence="13">Interacts with ILK; the interaction promotes the establishment of cell polarity required for leukocyte migration. Interacts with ARHGEF6; the guanine nucleotide exchange factor activity of ARHGEF6 is essential for the PARVG-induced enhancement of cell spreading.</text>
</comment>
<dbReference type="Pfam" id="PF00307">
    <property type="entry name" value="CH"/>
    <property type="match status" value="2"/>
</dbReference>
<evidence type="ECO:0000256" key="13">
    <source>
        <dbReference type="ARBA" id="ARBA00063607"/>
    </source>
</evidence>
<dbReference type="FunCoup" id="A0A6I8N7Z1">
    <property type="interactions" value="308"/>
</dbReference>
<dbReference type="Ensembl" id="ENSOANT00000057256.1">
    <property type="protein sequence ID" value="ENSOANP00000037162.1"/>
    <property type="gene ID" value="ENSOANG00000050082.1"/>
</dbReference>
<gene>
    <name evidence="17" type="primary">PARVG</name>
</gene>
<comment type="subcellular location">
    <subcellularLocation>
        <location evidence="2">Cell membrane</location>
        <topology evidence="2">Peripheral membrane protein</topology>
        <orientation evidence="2">Cytoplasmic side</orientation>
    </subcellularLocation>
    <subcellularLocation>
        <location evidence="1">Cytoplasm</location>
        <location evidence="1">Cytoskeleton</location>
    </subcellularLocation>
</comment>
<dbReference type="InterPro" id="IPR001715">
    <property type="entry name" value="CH_dom"/>
</dbReference>
<sequence length="328" mass="36488">MDINPLYAGSQPIAPAEGELSQGEKRKYLQPNSQKDPKLEELQKVLVDWINTALRPEHIVVRSLEEDLFDGLVLHHLLQRLGGIKLEVEEIALTADNQRRKLATVLDAVSRFLPEVEKASKWSVEDIFGKDLLATLHLLVALACHFCPQLALPSGVQVEVVLVERTRSGLKSEKVVEQITACRADAGKASSITDLEAMLKRAPDEVHNVREAIVQFINQKMQNLGLSVSDLETQFADGVILLLLIGQLEGFFLNLKDFFLKPRNSEEMMHNVTLALELMKELGLLDFPIQPTGVVSGDTNTTLRVLYCLFAKHRLSLGKDGRPSRTGS</sequence>
<dbReference type="GO" id="GO:0071963">
    <property type="term" value="P:establishment or maintenance of cell polarity regulating cell shape"/>
    <property type="evidence" value="ECO:0000318"/>
    <property type="project" value="GO_Central"/>
</dbReference>
<dbReference type="GeneID" id="103168219"/>
<reference evidence="17" key="2">
    <citation type="submission" date="2025-08" db="UniProtKB">
        <authorList>
            <consortium name="Ensembl"/>
        </authorList>
    </citation>
    <scope>IDENTIFICATION</scope>
    <source>
        <strain evidence="17">Glennie</strain>
    </source>
</reference>
<keyword evidence="6" id="KW-0677">Repeat</keyword>
<dbReference type="GO" id="GO:0005737">
    <property type="term" value="C:cytoplasm"/>
    <property type="evidence" value="ECO:0000318"/>
    <property type="project" value="GO_Central"/>
</dbReference>
<evidence type="ECO:0000313" key="18">
    <source>
        <dbReference type="Proteomes" id="UP000002279"/>
    </source>
</evidence>
<protein>
    <recommendedName>
        <fullName evidence="14">Gamma-parvin</fullName>
    </recommendedName>
</protein>
<evidence type="ECO:0000256" key="15">
    <source>
        <dbReference type="SAM" id="MobiDB-lite"/>
    </source>
</evidence>
<keyword evidence="8" id="KW-0007">Acetylation</keyword>
<evidence type="ECO:0000313" key="17">
    <source>
        <dbReference type="Ensembl" id="ENSOANP00000037162.1"/>
    </source>
</evidence>
<dbReference type="GO" id="GO:0030036">
    <property type="term" value="P:actin cytoskeleton organization"/>
    <property type="evidence" value="ECO:0000318"/>
    <property type="project" value="GO_Central"/>
</dbReference>
<evidence type="ECO:0000256" key="7">
    <source>
        <dbReference type="ARBA" id="ARBA00022889"/>
    </source>
</evidence>
<accession>A0A6I8N7Z1</accession>
<evidence type="ECO:0000256" key="5">
    <source>
        <dbReference type="ARBA" id="ARBA00022490"/>
    </source>
</evidence>
<dbReference type="PANTHER" id="PTHR12114">
    <property type="entry name" value="PARVIN"/>
    <property type="match status" value="1"/>
</dbReference>
<keyword evidence="11" id="KW-0206">Cytoskeleton</keyword>
<dbReference type="PANTHER" id="PTHR12114:SF1">
    <property type="entry name" value="GAMMA-PARVIN"/>
    <property type="match status" value="1"/>
</dbReference>
<dbReference type="InterPro" id="IPR028433">
    <property type="entry name" value="Parvin"/>
</dbReference>
<dbReference type="SMART" id="SM00033">
    <property type="entry name" value="CH"/>
    <property type="match status" value="1"/>
</dbReference>
<proteinExistence type="inferred from homology"/>
<dbReference type="PROSITE" id="PS50021">
    <property type="entry name" value="CH"/>
    <property type="match status" value="2"/>
</dbReference>